<reference evidence="1 2" key="2">
    <citation type="journal article" date="2013" name="PLoS ONE">
        <title>INDIGO - INtegrated Data Warehouse of MIcrobial GenOmes with Examples from the Red Sea Extremophiles.</title>
        <authorList>
            <person name="Alam I."/>
            <person name="Antunes A."/>
            <person name="Kamau A.A."/>
            <person name="Ba Alawi W."/>
            <person name="Kalkatawi M."/>
            <person name="Stingl U."/>
            <person name="Bajic V.B."/>
        </authorList>
    </citation>
    <scope>NUCLEOTIDE SEQUENCE [LARGE SCALE GENOMIC DNA]</scope>
    <source>
        <strain evidence="1 2">E1L3A</strain>
    </source>
</reference>
<accession>U2EK29</accession>
<gene>
    <name evidence="1" type="ORF">SSPSH_002541</name>
</gene>
<proteinExistence type="predicted"/>
<sequence length="71" mass="8364">MNTINPDKLQHSKWTAARPEAGEKHFIVVDLLRDDNENVAQAVLEAVLTRRRITLAWRELKNDDIWRIGWQ</sequence>
<dbReference type="Pfam" id="PF09493">
    <property type="entry name" value="DUF2389"/>
    <property type="match status" value="1"/>
</dbReference>
<dbReference type="Proteomes" id="UP000006242">
    <property type="component" value="Unassembled WGS sequence"/>
</dbReference>
<keyword evidence="2" id="KW-1185">Reference proteome</keyword>
<dbReference type="AlphaFoldDB" id="U2EK29"/>
<comment type="caution">
    <text evidence="1">The sequence shown here is derived from an EMBL/GenBank/DDBJ whole genome shotgun (WGS) entry which is preliminary data.</text>
</comment>
<dbReference type="RefSeq" id="WP_006914875.1">
    <property type="nucleotide sequence ID" value="NZ_AFNV02000017.1"/>
</dbReference>
<name>U2EK29_9GAMM</name>
<protein>
    <submittedName>
        <fullName evidence="1">Tryptophan-rich protein</fullName>
    </submittedName>
</protein>
<dbReference type="EMBL" id="AFNV02000017">
    <property type="protein sequence ID" value="ERJ18627.1"/>
    <property type="molecule type" value="Genomic_DNA"/>
</dbReference>
<dbReference type="STRING" id="1033802.SSPSH_002541"/>
<dbReference type="OrthoDB" id="5592973at2"/>
<dbReference type="InterPro" id="IPR012663">
    <property type="entry name" value="CHP02450_Tryp"/>
</dbReference>
<evidence type="ECO:0000313" key="1">
    <source>
        <dbReference type="EMBL" id="ERJ18627.1"/>
    </source>
</evidence>
<dbReference type="NCBIfam" id="TIGR02450">
    <property type="entry name" value="TIGR02450 family Trp-rich protein"/>
    <property type="match status" value="1"/>
</dbReference>
<evidence type="ECO:0000313" key="2">
    <source>
        <dbReference type="Proteomes" id="UP000006242"/>
    </source>
</evidence>
<organism evidence="1 2">
    <name type="scientific">Salinisphaera shabanensis E1L3A</name>
    <dbReference type="NCBI Taxonomy" id="1033802"/>
    <lineage>
        <taxon>Bacteria</taxon>
        <taxon>Pseudomonadati</taxon>
        <taxon>Pseudomonadota</taxon>
        <taxon>Gammaproteobacteria</taxon>
        <taxon>Salinisphaerales</taxon>
        <taxon>Salinisphaeraceae</taxon>
        <taxon>Salinisphaera</taxon>
    </lineage>
</organism>
<dbReference type="eggNOG" id="ENOG5032YFH">
    <property type="taxonomic scope" value="Bacteria"/>
</dbReference>
<reference evidence="1 2" key="1">
    <citation type="journal article" date="2011" name="J. Bacteriol.">
        <title>Genome sequence of Salinisphaera shabanensis, a gammaproteobacterium from the harsh, variable environment of the brine-seawater interface of the Shaban Deep in the Red Sea.</title>
        <authorList>
            <person name="Antunes A."/>
            <person name="Alam I."/>
            <person name="Bajic V.B."/>
            <person name="Stingl U."/>
        </authorList>
    </citation>
    <scope>NUCLEOTIDE SEQUENCE [LARGE SCALE GENOMIC DNA]</scope>
    <source>
        <strain evidence="1 2">E1L3A</strain>
    </source>
</reference>